<dbReference type="EMBL" id="CP002536">
    <property type="protein sequence ID" value="ADY25413.1"/>
    <property type="molecule type" value="Genomic_DNA"/>
</dbReference>
<evidence type="ECO:0000256" key="4">
    <source>
        <dbReference type="ARBA" id="ARBA00022989"/>
    </source>
</evidence>
<evidence type="ECO:0000256" key="3">
    <source>
        <dbReference type="ARBA" id="ARBA00022692"/>
    </source>
</evidence>
<evidence type="ECO:0000256" key="5">
    <source>
        <dbReference type="ARBA" id="ARBA00023136"/>
    </source>
</evidence>
<protein>
    <submittedName>
        <fullName evidence="7">Lysine exporter protein (LYSE/YGGA)</fullName>
    </submittedName>
</protein>
<reference evidence="7 8" key="2">
    <citation type="journal article" date="2012" name="Stand. Genomic Sci.">
        <title>Complete genome sequence of the orange-red pigmented, radioresistant Deinococcus proteolyticus type strain (MRP(T)).</title>
        <authorList>
            <person name="Copeland A."/>
            <person name="Zeytun A."/>
            <person name="Yassawong M."/>
            <person name="Nolan M."/>
            <person name="Lucas S."/>
            <person name="Hammon N."/>
            <person name="Deshpande S."/>
            <person name="Cheng J.F."/>
            <person name="Han C."/>
            <person name="Tapia R."/>
            <person name="Goodwin L.A."/>
            <person name="Pitluck S."/>
            <person name="Mavromatis K."/>
            <person name="Liolios K."/>
            <person name="Pagani I."/>
            <person name="Ivanova N."/>
            <person name="Mikhailova N."/>
            <person name="Pati A."/>
            <person name="Chen A."/>
            <person name="Palaniappan K."/>
            <person name="Land M."/>
            <person name="Hauser L."/>
            <person name="Jeffries C.D."/>
            <person name="Brambilla E.M."/>
            <person name="Rohde M."/>
            <person name="Sikorski J."/>
            <person name="Pukall R."/>
            <person name="Goker M."/>
            <person name="Detter J.C."/>
            <person name="Woyke T."/>
            <person name="Bristow J."/>
            <person name="Eisen J.A."/>
            <person name="Markowitz V."/>
            <person name="Hugenholtz P."/>
            <person name="Kyrpides N.C."/>
            <person name="Klenk H.P."/>
            <person name="Lapidus A."/>
        </authorList>
    </citation>
    <scope>NUCLEOTIDE SEQUENCE [LARGE SCALE GENOMIC DNA]</scope>
    <source>
        <strain evidence="8">ATCC 35074 / DSM 20540 / JCM 6276 / NBRC 101906 / NCIMB 13154 / VKM Ac-1939 / CCM 2703 / MRP</strain>
    </source>
</reference>
<accession>F0RJ05</accession>
<evidence type="ECO:0000256" key="1">
    <source>
        <dbReference type="ARBA" id="ARBA00004651"/>
    </source>
</evidence>
<dbReference type="HOGENOM" id="CLU_087840_0_1_0"/>
<gene>
    <name evidence="7" type="ordered locus">Deipr_0240</name>
</gene>
<keyword evidence="5 6" id="KW-0472">Membrane</keyword>
<dbReference type="OrthoDB" id="5638726at2"/>
<dbReference type="Pfam" id="PF01810">
    <property type="entry name" value="LysE"/>
    <property type="match status" value="1"/>
</dbReference>
<dbReference type="PANTHER" id="PTHR30086:SF20">
    <property type="entry name" value="ARGININE EXPORTER PROTEIN ARGO-RELATED"/>
    <property type="match status" value="1"/>
</dbReference>
<sequence length="205" mass="21208">MSDFLAALAMGLGLIMAIGPQNAFVIRQGLWREHALLAALVCALSDTALMTLGVLGAGRLLATRPELVTLGTLAGAAFLLWYGAQALRSARHPQPPELGSQRVAGPLAVAARGAAFSMLNPHALLDTLVLVGGASASAARPELFLAGVVAASWVWFFGLAIAARGLAGQMRSVRTWQAVDLLVGLMMWAVAARLLLGLLAAPGSH</sequence>
<dbReference type="STRING" id="693977.Deipr_0240"/>
<evidence type="ECO:0000313" key="8">
    <source>
        <dbReference type="Proteomes" id="UP000007718"/>
    </source>
</evidence>
<dbReference type="InterPro" id="IPR001123">
    <property type="entry name" value="LeuE-type"/>
</dbReference>
<feature type="transmembrane region" description="Helical" evidence="6">
    <location>
        <begin position="67"/>
        <end position="84"/>
    </location>
</feature>
<keyword evidence="8" id="KW-1185">Reference proteome</keyword>
<evidence type="ECO:0000256" key="2">
    <source>
        <dbReference type="ARBA" id="ARBA00022475"/>
    </source>
</evidence>
<keyword evidence="3 6" id="KW-0812">Transmembrane</keyword>
<evidence type="ECO:0000313" key="7">
    <source>
        <dbReference type="EMBL" id="ADY25413.1"/>
    </source>
</evidence>
<dbReference type="KEGG" id="dpt:Deipr_0240"/>
<keyword evidence="2" id="KW-1003">Cell membrane</keyword>
<dbReference type="PANTHER" id="PTHR30086">
    <property type="entry name" value="ARGININE EXPORTER PROTEIN ARGO"/>
    <property type="match status" value="1"/>
</dbReference>
<keyword evidence="4 6" id="KW-1133">Transmembrane helix</keyword>
<dbReference type="eggNOG" id="COG1279">
    <property type="taxonomic scope" value="Bacteria"/>
</dbReference>
<proteinExistence type="predicted"/>
<feature type="transmembrane region" description="Helical" evidence="6">
    <location>
        <begin position="33"/>
        <end position="55"/>
    </location>
</feature>
<feature type="transmembrane region" description="Helical" evidence="6">
    <location>
        <begin position="143"/>
        <end position="167"/>
    </location>
</feature>
<dbReference type="GO" id="GO:0015171">
    <property type="term" value="F:amino acid transmembrane transporter activity"/>
    <property type="evidence" value="ECO:0007669"/>
    <property type="project" value="TreeGrafter"/>
</dbReference>
<dbReference type="Proteomes" id="UP000007718">
    <property type="component" value="Chromosome"/>
</dbReference>
<name>F0RJ05_DEIPM</name>
<dbReference type="GO" id="GO:0005886">
    <property type="term" value="C:plasma membrane"/>
    <property type="evidence" value="ECO:0007669"/>
    <property type="project" value="UniProtKB-SubCell"/>
</dbReference>
<reference evidence="8" key="1">
    <citation type="submission" date="2011-02" db="EMBL/GenBank/DDBJ databases">
        <title>The complete sequence of chromosome of Deinococcus proteolyticus DSM 20540.</title>
        <authorList>
            <consortium name="US DOE Joint Genome Institute (JGI-PGF)"/>
            <person name="Lucas S."/>
            <person name="Copeland A."/>
            <person name="Lapidus A."/>
            <person name="Bruce D."/>
            <person name="Goodwin L."/>
            <person name="Pitluck S."/>
            <person name="Kyrpides N."/>
            <person name="Mavromatis K."/>
            <person name="Pagani I."/>
            <person name="Ivanova N."/>
            <person name="Ovchinnikova G."/>
            <person name="Zeytun A."/>
            <person name="Detter J.C."/>
            <person name="Han C."/>
            <person name="Land M."/>
            <person name="Hauser L."/>
            <person name="Markowitz V."/>
            <person name="Cheng J.-F."/>
            <person name="Hugenholtz P."/>
            <person name="Woyke T."/>
            <person name="Wu D."/>
            <person name="Pukall R."/>
            <person name="Steenblock K."/>
            <person name="Brambilla E."/>
            <person name="Klenk H.-P."/>
            <person name="Eisen J.A."/>
        </authorList>
    </citation>
    <scope>NUCLEOTIDE SEQUENCE [LARGE SCALE GENOMIC DNA]</scope>
    <source>
        <strain evidence="8">ATCC 35074 / DSM 20540 / JCM 6276 / NBRC 101906 / NCIMB 13154 / VKM Ac-1939 / CCM 2703 / MRP</strain>
    </source>
</reference>
<dbReference type="AlphaFoldDB" id="F0RJ05"/>
<feature type="transmembrane region" description="Helical" evidence="6">
    <location>
        <begin position="179"/>
        <end position="201"/>
    </location>
</feature>
<dbReference type="RefSeq" id="WP_013614022.1">
    <property type="nucleotide sequence ID" value="NC_015161.1"/>
</dbReference>
<organism evidence="7 8">
    <name type="scientific">Deinococcus proteolyticus (strain ATCC 35074 / DSM 20540 / JCM 6276 / NBRC 101906 / NCIMB 13154 / VKM Ac-1939 / CCM 2703 / MRP)</name>
    <dbReference type="NCBI Taxonomy" id="693977"/>
    <lineage>
        <taxon>Bacteria</taxon>
        <taxon>Thermotogati</taxon>
        <taxon>Deinococcota</taxon>
        <taxon>Deinococci</taxon>
        <taxon>Deinococcales</taxon>
        <taxon>Deinococcaceae</taxon>
        <taxon>Deinococcus</taxon>
    </lineage>
</organism>
<evidence type="ECO:0000256" key="6">
    <source>
        <dbReference type="SAM" id="Phobius"/>
    </source>
</evidence>
<comment type="subcellular location">
    <subcellularLocation>
        <location evidence="1">Cell membrane</location>
        <topology evidence="1">Multi-pass membrane protein</topology>
    </subcellularLocation>
</comment>